<dbReference type="GO" id="GO:0004577">
    <property type="term" value="F:N-acetylglucosaminyldiphosphodolichol N-acetylglucosaminyltransferase activity"/>
    <property type="evidence" value="ECO:0007669"/>
    <property type="project" value="TreeGrafter"/>
</dbReference>
<sequence>MITGSLIALSTLLLVYYFLRSIYCKSSDGLPTMIILGSGGHTAEMLSFVKSLDKMDYPRIYVTADTDTLSEQKAKAVELQLCGDLKQILCNGPSTCVPLCLAAVIFDILFFRHTLIVYVESICRTQTLSLSAKILYYSRCVDVIVQWPELHSAYPRTVYLGLLS</sequence>
<dbReference type="Pfam" id="PF08660">
    <property type="entry name" value="Alg14"/>
    <property type="match status" value="2"/>
</dbReference>
<dbReference type="GO" id="GO:0006488">
    <property type="term" value="P:dolichol-linked oligosaccharide biosynthetic process"/>
    <property type="evidence" value="ECO:0007669"/>
    <property type="project" value="InterPro"/>
</dbReference>
<protein>
    <recommendedName>
        <fullName evidence="3">UDP-N-acetylglucosamine transferase subunit ALG14</fullName>
    </recommendedName>
</protein>
<dbReference type="GO" id="GO:0043541">
    <property type="term" value="C:UDP-N-acetylglucosamine transferase complex"/>
    <property type="evidence" value="ECO:0007669"/>
    <property type="project" value="TreeGrafter"/>
</dbReference>
<organism evidence="8 9">
    <name type="scientific">Calicophoron daubneyi</name>
    <name type="common">Rumen fluke</name>
    <name type="synonym">Paramphistomum daubneyi</name>
    <dbReference type="NCBI Taxonomy" id="300641"/>
    <lineage>
        <taxon>Eukaryota</taxon>
        <taxon>Metazoa</taxon>
        <taxon>Spiralia</taxon>
        <taxon>Lophotrochozoa</taxon>
        <taxon>Platyhelminthes</taxon>
        <taxon>Trematoda</taxon>
        <taxon>Digenea</taxon>
        <taxon>Plagiorchiida</taxon>
        <taxon>Pronocephalata</taxon>
        <taxon>Paramphistomoidea</taxon>
        <taxon>Paramphistomidae</taxon>
        <taxon>Calicophoron</taxon>
    </lineage>
</organism>
<evidence type="ECO:0000256" key="4">
    <source>
        <dbReference type="ARBA" id="ARBA00022692"/>
    </source>
</evidence>
<proteinExistence type="inferred from homology"/>
<evidence type="ECO:0000256" key="3">
    <source>
        <dbReference type="ARBA" id="ARBA00017467"/>
    </source>
</evidence>
<dbReference type="PANTHER" id="PTHR12154:SF4">
    <property type="entry name" value="UDP-N-ACETYLGLUCOSAMINE TRANSFERASE SUBUNIT ALG14 HOMOLOG"/>
    <property type="match status" value="1"/>
</dbReference>
<gene>
    <name evidence="8" type="ORF">CDAUBV1_LOCUS4579</name>
</gene>
<evidence type="ECO:0000256" key="2">
    <source>
        <dbReference type="ARBA" id="ARBA00009731"/>
    </source>
</evidence>
<evidence type="ECO:0000256" key="5">
    <source>
        <dbReference type="ARBA" id="ARBA00022824"/>
    </source>
</evidence>
<evidence type="ECO:0000313" key="8">
    <source>
        <dbReference type="EMBL" id="CAL5132065.1"/>
    </source>
</evidence>
<evidence type="ECO:0000256" key="7">
    <source>
        <dbReference type="ARBA" id="ARBA00023136"/>
    </source>
</evidence>
<evidence type="ECO:0000256" key="6">
    <source>
        <dbReference type="ARBA" id="ARBA00022989"/>
    </source>
</evidence>
<dbReference type="AlphaFoldDB" id="A0AAV2T4E2"/>
<name>A0AAV2T4E2_CALDB</name>
<evidence type="ECO:0000256" key="1">
    <source>
        <dbReference type="ARBA" id="ARBA00004389"/>
    </source>
</evidence>
<keyword evidence="7" id="KW-0472">Membrane</keyword>
<keyword evidence="6" id="KW-1133">Transmembrane helix</keyword>
<keyword evidence="5" id="KW-0256">Endoplasmic reticulum</keyword>
<accession>A0AAV2T4E2</accession>
<reference evidence="8" key="1">
    <citation type="submission" date="2024-06" db="EMBL/GenBank/DDBJ databases">
        <authorList>
            <person name="Liu X."/>
            <person name="Lenzi L."/>
            <person name="Haldenby T S."/>
            <person name="Uol C."/>
        </authorList>
    </citation>
    <scope>NUCLEOTIDE SEQUENCE</scope>
</reference>
<evidence type="ECO:0000313" key="9">
    <source>
        <dbReference type="Proteomes" id="UP001497525"/>
    </source>
</evidence>
<comment type="caution">
    <text evidence="8">The sequence shown here is derived from an EMBL/GenBank/DDBJ whole genome shotgun (WGS) entry which is preliminary data.</text>
</comment>
<dbReference type="EMBL" id="CAXLJL010000112">
    <property type="protein sequence ID" value="CAL5132065.1"/>
    <property type="molecule type" value="Genomic_DNA"/>
</dbReference>
<dbReference type="Proteomes" id="UP001497525">
    <property type="component" value="Unassembled WGS sequence"/>
</dbReference>
<comment type="subcellular location">
    <subcellularLocation>
        <location evidence="1">Endoplasmic reticulum membrane</location>
        <topology evidence="1">Single-pass membrane protein</topology>
    </subcellularLocation>
</comment>
<dbReference type="InterPro" id="IPR013969">
    <property type="entry name" value="Oligosacch_biosynth_Alg14"/>
</dbReference>
<dbReference type="PANTHER" id="PTHR12154">
    <property type="entry name" value="GLYCOSYL TRANSFERASE-RELATED"/>
    <property type="match status" value="1"/>
</dbReference>
<comment type="similarity">
    <text evidence="2">Belongs to the ALG14 family.</text>
</comment>
<keyword evidence="4" id="KW-0812">Transmembrane</keyword>